<sequence>MATNPKAKLPSIDFGKSVSGLFDSNKAKTEGGYKPLGDAPLKAHQISATRRPVYLNNGGLPYRLSFKGIMTKYSYTQKVKALAFWGPTVLLAAWYFIPHSNLYAGKIIDDVLGRGEKKK</sequence>
<keyword evidence="3" id="KW-1185">Reference proteome</keyword>
<accession>A0AAW2YXK6</accession>
<evidence type="ECO:0000313" key="2">
    <source>
        <dbReference type="EMBL" id="KAL0481812.1"/>
    </source>
</evidence>
<evidence type="ECO:0000313" key="3">
    <source>
        <dbReference type="Proteomes" id="UP001431209"/>
    </source>
</evidence>
<evidence type="ECO:0000256" key="1">
    <source>
        <dbReference type="SAM" id="Phobius"/>
    </source>
</evidence>
<protein>
    <submittedName>
        <fullName evidence="2">Na(+)-translocating NADH-quinone reductase subunit E</fullName>
    </submittedName>
</protein>
<reference evidence="2 3" key="1">
    <citation type="submission" date="2024-03" db="EMBL/GenBank/DDBJ databases">
        <title>The Acrasis kona genome and developmental transcriptomes reveal deep origins of eukaryotic multicellular pathways.</title>
        <authorList>
            <person name="Sheikh S."/>
            <person name="Fu C.-J."/>
            <person name="Brown M.W."/>
            <person name="Baldauf S.L."/>
        </authorList>
    </citation>
    <scope>NUCLEOTIDE SEQUENCE [LARGE SCALE GENOMIC DNA]</scope>
    <source>
        <strain evidence="2 3">ATCC MYA-3509</strain>
    </source>
</reference>
<dbReference type="AlphaFoldDB" id="A0AAW2YXK6"/>
<comment type="caution">
    <text evidence="2">The sequence shown here is derived from an EMBL/GenBank/DDBJ whole genome shotgun (WGS) entry which is preliminary data.</text>
</comment>
<dbReference type="Proteomes" id="UP001431209">
    <property type="component" value="Unassembled WGS sequence"/>
</dbReference>
<proteinExistence type="predicted"/>
<keyword evidence="1" id="KW-0812">Transmembrane</keyword>
<dbReference type="EMBL" id="JAOPGA020000795">
    <property type="protein sequence ID" value="KAL0481812.1"/>
    <property type="molecule type" value="Genomic_DNA"/>
</dbReference>
<gene>
    <name evidence="2" type="ORF">AKO1_012396</name>
</gene>
<keyword evidence="1" id="KW-0472">Membrane</keyword>
<keyword evidence="1" id="KW-1133">Transmembrane helix</keyword>
<organism evidence="2 3">
    <name type="scientific">Acrasis kona</name>
    <dbReference type="NCBI Taxonomy" id="1008807"/>
    <lineage>
        <taxon>Eukaryota</taxon>
        <taxon>Discoba</taxon>
        <taxon>Heterolobosea</taxon>
        <taxon>Tetramitia</taxon>
        <taxon>Eutetramitia</taxon>
        <taxon>Acrasidae</taxon>
        <taxon>Acrasis</taxon>
    </lineage>
</organism>
<name>A0AAW2YXK6_9EUKA</name>
<feature type="transmembrane region" description="Helical" evidence="1">
    <location>
        <begin position="79"/>
        <end position="97"/>
    </location>
</feature>